<gene>
    <name evidence="1" type="ORF">CACET_c25070</name>
</gene>
<dbReference type="STRING" id="84022.CACET_c25070"/>
<sequence>MKRLFAVLIAVMLVFTIAGCSNTETSQGSGESNGEAGSSLAGRYVGYSWQGEVNGVELKDADQYIETLLELDDDGTILDAEMRFFVKMDGYWTMRQSGNAYVDVDFSVDPTPAVPGENYQPGNSMFTIYTADMMSFYAVAVDEDQTVAAVLVDPIARYQFEMKFAQDFDFSTPVGELTIGNGLSVPTVRTSSTGLLKPDDWEALADNNFLNISPWSHVINDRGVLENITEASSVKEFLEALGVEFEADAPQPLAVKYAYYGNGGWDGNYRAIESYLIGKDAKELTSLVDWSNPRYAAAINDNNQFGVDTASGATRTVQNSMDTISGATVRISREATSFQRALVQAGILDESDVIVGRF</sequence>
<dbReference type="EMBL" id="CP009687">
    <property type="protein sequence ID" value="AKL95952.1"/>
    <property type="molecule type" value="Genomic_DNA"/>
</dbReference>
<dbReference type="PROSITE" id="PS51257">
    <property type="entry name" value="PROKAR_LIPOPROTEIN"/>
    <property type="match status" value="1"/>
</dbReference>
<evidence type="ECO:0000313" key="1">
    <source>
        <dbReference type="EMBL" id="AKL95952.1"/>
    </source>
</evidence>
<dbReference type="OrthoDB" id="1950110at2"/>
<protein>
    <submittedName>
        <fullName evidence="1">Uncharacterized protein</fullName>
    </submittedName>
</protein>
<dbReference type="PATRIC" id="fig|84022.5.peg.209"/>
<accession>A0A0D8IAM1</accession>
<keyword evidence="2" id="KW-1185">Reference proteome</keyword>
<proteinExistence type="predicted"/>
<dbReference type="Proteomes" id="UP000035704">
    <property type="component" value="Chromosome"/>
</dbReference>
<name>A0A0D8IAM1_9CLOT</name>
<evidence type="ECO:0000313" key="2">
    <source>
        <dbReference type="Proteomes" id="UP000035704"/>
    </source>
</evidence>
<dbReference type="AlphaFoldDB" id="A0A0D8IAM1"/>
<dbReference type="RefSeq" id="WP_044824777.1">
    <property type="nucleotide sequence ID" value="NZ_CP009687.1"/>
</dbReference>
<dbReference type="KEGG" id="cace:CACET_c25070"/>
<organism evidence="1 2">
    <name type="scientific">Clostridium aceticum</name>
    <dbReference type="NCBI Taxonomy" id="84022"/>
    <lineage>
        <taxon>Bacteria</taxon>
        <taxon>Bacillati</taxon>
        <taxon>Bacillota</taxon>
        <taxon>Clostridia</taxon>
        <taxon>Eubacteriales</taxon>
        <taxon>Clostridiaceae</taxon>
        <taxon>Clostridium</taxon>
    </lineage>
</organism>
<reference evidence="1 2" key="1">
    <citation type="submission" date="2014-10" db="EMBL/GenBank/DDBJ databases">
        <title>Genome sequence of Clostridium aceticum DSM 1496.</title>
        <authorList>
            <person name="Poehlein A."/>
            <person name="Schiel-Bengelsdorf B."/>
            <person name="Gottschalk G."/>
            <person name="Duerre P."/>
            <person name="Daniel R."/>
        </authorList>
    </citation>
    <scope>NUCLEOTIDE SEQUENCE [LARGE SCALE GENOMIC DNA]</scope>
    <source>
        <strain evidence="1 2">DSM 1496</strain>
    </source>
</reference>